<feature type="region of interest" description="Disordered" evidence="1">
    <location>
        <begin position="485"/>
        <end position="522"/>
    </location>
</feature>
<organism evidence="2 3">
    <name type="scientific">Brassica napus</name>
    <name type="common">Rape</name>
    <dbReference type="NCBI Taxonomy" id="3708"/>
    <lineage>
        <taxon>Eukaryota</taxon>
        <taxon>Viridiplantae</taxon>
        <taxon>Streptophyta</taxon>
        <taxon>Embryophyta</taxon>
        <taxon>Tracheophyta</taxon>
        <taxon>Spermatophyta</taxon>
        <taxon>Magnoliopsida</taxon>
        <taxon>eudicotyledons</taxon>
        <taxon>Gunneridae</taxon>
        <taxon>Pentapetalae</taxon>
        <taxon>rosids</taxon>
        <taxon>malvids</taxon>
        <taxon>Brassicales</taxon>
        <taxon>Brassicaceae</taxon>
        <taxon>Brassiceae</taxon>
        <taxon>Brassica</taxon>
    </lineage>
</organism>
<comment type="caution">
    <text evidence="2">The sequence shown here is derived from an EMBL/GenBank/DDBJ whole genome shotgun (WGS) entry which is preliminary data.</text>
</comment>
<evidence type="ECO:0008006" key="4">
    <source>
        <dbReference type="Google" id="ProtNLM"/>
    </source>
</evidence>
<name>A0ABQ7ZRB1_BRANA</name>
<feature type="compositionally biased region" description="Polar residues" evidence="1">
    <location>
        <begin position="136"/>
        <end position="156"/>
    </location>
</feature>
<dbReference type="Proteomes" id="UP000824890">
    <property type="component" value="Unassembled WGS sequence"/>
</dbReference>
<dbReference type="EMBL" id="JAGKQM010000014">
    <property type="protein sequence ID" value="KAH0882673.1"/>
    <property type="molecule type" value="Genomic_DNA"/>
</dbReference>
<feature type="region of interest" description="Disordered" evidence="1">
    <location>
        <begin position="775"/>
        <end position="841"/>
    </location>
</feature>
<evidence type="ECO:0000256" key="1">
    <source>
        <dbReference type="SAM" id="MobiDB-lite"/>
    </source>
</evidence>
<feature type="compositionally biased region" description="Polar residues" evidence="1">
    <location>
        <begin position="802"/>
        <end position="823"/>
    </location>
</feature>
<dbReference type="PANTHER" id="PTHR35117:SF4">
    <property type="entry name" value="MYOSIN-M HEAVY PROTEIN"/>
    <property type="match status" value="1"/>
</dbReference>
<evidence type="ECO:0000313" key="3">
    <source>
        <dbReference type="Proteomes" id="UP000824890"/>
    </source>
</evidence>
<feature type="region of interest" description="Disordered" evidence="1">
    <location>
        <begin position="136"/>
        <end position="215"/>
    </location>
</feature>
<feature type="region of interest" description="Disordered" evidence="1">
    <location>
        <begin position="617"/>
        <end position="638"/>
    </location>
</feature>
<proteinExistence type="predicted"/>
<feature type="region of interest" description="Disordered" evidence="1">
    <location>
        <begin position="233"/>
        <end position="256"/>
    </location>
</feature>
<sequence length="936" mass="103528">MMSNRSKSSERVGKGKVTPVQVAYLVDRYLCDNRFLETRSIFRSEASSLISKSPLREAPCSLIPLDDILNEYISLKELKATVDQENARLDQEKTRVQNLLHGMQDVMNAYNSTASALPPPAITTAAHAATQMVASTSQPNNISVSPSGGTGHNTPNLMPASLPGNKRVGNFTAPSSQSITKKRKSPEVSLEAASSVSNKGRKKIPPVDNNVANESSHITSSVAKCLFTRSDVSPPTNPSCLSTPQNQASPQSDVSVTPTNCTIVTKERITVSPHKQNPSYTVERSHMVSSFSPVKSNANMSSKRDHVKGRLNFDDIDATTNLSPPASGDFVSTSSSGSEAEVDLFDIDFLSDNFPYSEVLVDFDIACQGMPDPCLPQPSNCSFQCPLQLKLSESSQVLQLLQTHHTLICLINCDLATEAFSRERDCRDSQDRRAELLLTRKPPRLVFFRALVTTLVVFGFDSLQQLSIGFDFHCYGFPDELVAVEDPHPHPASRPGSGRPTDTQFPTRTKIKRPPPWTPRHRHLHRSMPYMMIHLCNCLRDCLLRAISQLLCGLTYTPRPMSLPHPRSRAPHVVVRGQRLTRKEPKNAPLPPEDKPEVVPIFQRNLGLRKLAAVVDEDVTSSEHNEPEVPHQSGSSPEKDLKLWLSELLQNMARGIYERLETMERNICSHLGVSPPNVHNTQKMKVDDDSPKTYGRTSPYFNKESQDDNDCAHDSTPPFDEHVNYQEPHTPYVVPDESNAENSVTTSVIDEPPCISDLTPTKRFGDEKPVTVTWEETNPHAYTSGKIAPTSETPPSADVETLSINVSATKTQSAAATEGTSRDSVAVGNERSPIEEDENYESCQENISIDTPLQEKHPLAVETFPGPDTDEDDSSMESGGKRLRKKSQKICGVYTLDARLKGLFMSEKKTEYRSLPKTSCAIFKKFSDILSENLVQ</sequence>
<feature type="compositionally biased region" description="Basic residues" evidence="1">
    <location>
        <begin position="509"/>
        <end position="522"/>
    </location>
</feature>
<accession>A0ABQ7ZRB1</accession>
<feature type="region of interest" description="Disordered" evidence="1">
    <location>
        <begin position="674"/>
        <end position="712"/>
    </location>
</feature>
<keyword evidence="3" id="KW-1185">Reference proteome</keyword>
<gene>
    <name evidence="2" type="ORF">HID58_058769</name>
</gene>
<feature type="region of interest" description="Disordered" evidence="1">
    <location>
        <begin position="864"/>
        <end position="883"/>
    </location>
</feature>
<dbReference type="PANTHER" id="PTHR35117">
    <property type="entry name" value="MYOSIN-M HEAVY PROTEIN"/>
    <property type="match status" value="1"/>
</dbReference>
<protein>
    <recommendedName>
        <fullName evidence="4">LisH domain-containing protein</fullName>
    </recommendedName>
</protein>
<reference evidence="2 3" key="1">
    <citation type="submission" date="2021-05" db="EMBL/GenBank/DDBJ databases">
        <title>Genome Assembly of Synthetic Allotetraploid Brassica napus Reveals Homoeologous Exchanges between Subgenomes.</title>
        <authorList>
            <person name="Davis J.T."/>
        </authorList>
    </citation>
    <scope>NUCLEOTIDE SEQUENCE [LARGE SCALE GENOMIC DNA]</scope>
    <source>
        <strain evidence="3">cv. Da-Ae</strain>
        <tissue evidence="2">Seedling</tissue>
    </source>
</reference>
<evidence type="ECO:0000313" key="2">
    <source>
        <dbReference type="EMBL" id="KAH0882673.1"/>
    </source>
</evidence>